<keyword evidence="7 8" id="KW-0044">Antibiotic</keyword>
<dbReference type="GO" id="GO:0045087">
    <property type="term" value="P:innate immune response"/>
    <property type="evidence" value="ECO:0007669"/>
    <property type="project" value="UniProtKB-KW"/>
</dbReference>
<evidence type="ECO:0000256" key="7">
    <source>
        <dbReference type="ARBA" id="ARBA00023022"/>
    </source>
</evidence>
<sequence>MKLSIFFFVIVAALLVLTGQSEGKKFFKRIEKVGKNIRNAAERVLPTAVGYAGLVRGG</sequence>
<feature type="signal peptide" evidence="9">
    <location>
        <begin position="1"/>
        <end position="23"/>
    </location>
</feature>
<dbReference type="Pfam" id="PF00272">
    <property type="entry name" value="Cecropin"/>
    <property type="match status" value="1"/>
</dbReference>
<accession>A0A9P0JNF6</accession>
<evidence type="ECO:0000256" key="5">
    <source>
        <dbReference type="ARBA" id="ARBA00022588"/>
    </source>
</evidence>
<keyword evidence="9" id="KW-0732">Signal</keyword>
<comment type="subcellular location">
    <subcellularLocation>
        <location evidence="1 8">Secreted</location>
    </subcellularLocation>
</comment>
<dbReference type="Proteomes" id="UP001152888">
    <property type="component" value="Unassembled WGS sequence"/>
</dbReference>
<keyword evidence="3" id="KW-0964">Secreted</keyword>
<evidence type="ECO:0000313" key="11">
    <source>
        <dbReference type="Proteomes" id="UP001152888"/>
    </source>
</evidence>
<evidence type="ECO:0000256" key="2">
    <source>
        <dbReference type="ARBA" id="ARBA00010680"/>
    </source>
</evidence>
<dbReference type="PANTHER" id="PTHR38329">
    <property type="entry name" value="CECROPIN-A1-RELATED"/>
    <property type="match status" value="1"/>
</dbReference>
<dbReference type="AlphaFoldDB" id="A0A9P0JNF6"/>
<comment type="similarity">
    <text evidence="2 8">Belongs to the cecropin family.</text>
</comment>
<gene>
    <name evidence="10" type="ORF">ACAOBT_LOCUS594</name>
</gene>
<evidence type="ECO:0000256" key="6">
    <source>
        <dbReference type="ARBA" id="ARBA00022859"/>
    </source>
</evidence>
<dbReference type="GO" id="GO:0019731">
    <property type="term" value="P:antibacterial humoral response"/>
    <property type="evidence" value="ECO:0007669"/>
    <property type="project" value="InterPro"/>
</dbReference>
<dbReference type="GO" id="GO:0050829">
    <property type="term" value="P:defense response to Gram-negative bacterium"/>
    <property type="evidence" value="ECO:0007669"/>
    <property type="project" value="TreeGrafter"/>
</dbReference>
<name>A0A9P0JNF6_ACAOB</name>
<evidence type="ECO:0000256" key="4">
    <source>
        <dbReference type="ARBA" id="ARBA00022529"/>
    </source>
</evidence>
<dbReference type="GO" id="GO:0050830">
    <property type="term" value="P:defense response to Gram-positive bacterium"/>
    <property type="evidence" value="ECO:0007669"/>
    <property type="project" value="UniProtKB-ARBA"/>
</dbReference>
<evidence type="ECO:0000256" key="8">
    <source>
        <dbReference type="RuleBase" id="RU003948"/>
    </source>
</evidence>
<dbReference type="GO" id="GO:0005615">
    <property type="term" value="C:extracellular space"/>
    <property type="evidence" value="ECO:0007669"/>
    <property type="project" value="TreeGrafter"/>
</dbReference>
<evidence type="ECO:0000256" key="1">
    <source>
        <dbReference type="ARBA" id="ARBA00004613"/>
    </source>
</evidence>
<keyword evidence="5 8" id="KW-0399">Innate immunity</keyword>
<dbReference type="InterPro" id="IPR020400">
    <property type="entry name" value="CecC/Srx/CECD"/>
</dbReference>
<keyword evidence="11" id="KW-1185">Reference proteome</keyword>
<evidence type="ECO:0000313" key="10">
    <source>
        <dbReference type="EMBL" id="CAH1954526.1"/>
    </source>
</evidence>
<organism evidence="10 11">
    <name type="scientific">Acanthoscelides obtectus</name>
    <name type="common">Bean weevil</name>
    <name type="synonym">Bruchus obtectus</name>
    <dbReference type="NCBI Taxonomy" id="200917"/>
    <lineage>
        <taxon>Eukaryota</taxon>
        <taxon>Metazoa</taxon>
        <taxon>Ecdysozoa</taxon>
        <taxon>Arthropoda</taxon>
        <taxon>Hexapoda</taxon>
        <taxon>Insecta</taxon>
        <taxon>Pterygota</taxon>
        <taxon>Neoptera</taxon>
        <taxon>Endopterygota</taxon>
        <taxon>Coleoptera</taxon>
        <taxon>Polyphaga</taxon>
        <taxon>Cucujiformia</taxon>
        <taxon>Chrysomeloidea</taxon>
        <taxon>Chrysomelidae</taxon>
        <taxon>Bruchinae</taxon>
        <taxon>Bruchini</taxon>
        <taxon>Acanthoscelides</taxon>
    </lineage>
</organism>
<dbReference type="OrthoDB" id="7410372at2759"/>
<evidence type="ECO:0000256" key="3">
    <source>
        <dbReference type="ARBA" id="ARBA00022525"/>
    </source>
</evidence>
<protein>
    <submittedName>
        <fullName evidence="10">Uncharacterized protein</fullName>
    </submittedName>
</protein>
<reference evidence="10" key="1">
    <citation type="submission" date="2022-03" db="EMBL/GenBank/DDBJ databases">
        <authorList>
            <person name="Sayadi A."/>
        </authorList>
    </citation>
    <scope>NUCLEOTIDE SEQUENCE</scope>
</reference>
<feature type="chain" id="PRO_5040153816" evidence="9">
    <location>
        <begin position="24"/>
        <end position="58"/>
    </location>
</feature>
<keyword evidence="6 8" id="KW-0391">Immunity</keyword>
<keyword evidence="4 8" id="KW-0929">Antimicrobial</keyword>
<evidence type="ECO:0000256" key="9">
    <source>
        <dbReference type="SAM" id="SignalP"/>
    </source>
</evidence>
<dbReference type="PANTHER" id="PTHR38329:SF1">
    <property type="entry name" value="CECROPIN-A1-RELATED"/>
    <property type="match status" value="1"/>
</dbReference>
<dbReference type="InterPro" id="IPR000875">
    <property type="entry name" value="CecC-like"/>
</dbReference>
<proteinExistence type="inferred from homology"/>
<dbReference type="EMBL" id="CAKOFQ010006655">
    <property type="protein sequence ID" value="CAH1954526.1"/>
    <property type="molecule type" value="Genomic_DNA"/>
</dbReference>
<comment type="caution">
    <text evidence="10">The sequence shown here is derived from an EMBL/GenBank/DDBJ whole genome shotgun (WGS) entry which is preliminary data.</text>
</comment>